<keyword evidence="2" id="KW-1185">Reference proteome</keyword>
<dbReference type="Proteomes" id="UP000239480">
    <property type="component" value="Unassembled WGS sequence"/>
</dbReference>
<dbReference type="EMBL" id="PVTD01000004">
    <property type="protein sequence ID" value="PRY23625.1"/>
    <property type="molecule type" value="Genomic_DNA"/>
</dbReference>
<organism evidence="1 2">
    <name type="scientific">Aliiruegeria haliotis</name>
    <dbReference type="NCBI Taxonomy" id="1280846"/>
    <lineage>
        <taxon>Bacteria</taxon>
        <taxon>Pseudomonadati</taxon>
        <taxon>Pseudomonadota</taxon>
        <taxon>Alphaproteobacteria</taxon>
        <taxon>Rhodobacterales</taxon>
        <taxon>Roseobacteraceae</taxon>
        <taxon>Aliiruegeria</taxon>
    </lineage>
</organism>
<dbReference type="AlphaFoldDB" id="A0A2T0RR01"/>
<reference evidence="1 2" key="1">
    <citation type="submission" date="2018-03" db="EMBL/GenBank/DDBJ databases">
        <title>Genomic Encyclopedia of Archaeal and Bacterial Type Strains, Phase II (KMG-II): from individual species to whole genera.</title>
        <authorList>
            <person name="Goeker M."/>
        </authorList>
    </citation>
    <scope>NUCLEOTIDE SEQUENCE [LARGE SCALE GENOMIC DNA]</scope>
    <source>
        <strain evidence="1 2">DSM 29328</strain>
    </source>
</reference>
<accession>A0A2T0RR01</accession>
<comment type="caution">
    <text evidence="1">The sequence shown here is derived from an EMBL/GenBank/DDBJ whole genome shotgun (WGS) entry which is preliminary data.</text>
</comment>
<gene>
    <name evidence="1" type="ORF">CLV78_104116</name>
</gene>
<proteinExistence type="predicted"/>
<evidence type="ECO:0000313" key="2">
    <source>
        <dbReference type="Proteomes" id="UP000239480"/>
    </source>
</evidence>
<name>A0A2T0RR01_9RHOB</name>
<evidence type="ECO:0000313" key="1">
    <source>
        <dbReference type="EMBL" id="PRY23625.1"/>
    </source>
</evidence>
<sequence>MCFLLVWYELALVTTIDLICEPPTFGLSVFFVAWS</sequence>
<protein>
    <submittedName>
        <fullName evidence="1">Uncharacterized protein</fullName>
    </submittedName>
</protein>